<dbReference type="PANTHER" id="PTHR40758:SF1">
    <property type="entry name" value="CONSERVED PROTEIN"/>
    <property type="match status" value="1"/>
</dbReference>
<sequence>MAPLGHDRYCDEIINQSGMLRELVKGFEPSVPVPTCPGWTLAALVRHIGGNLRTVGTAVRTGTPVSDPAAQVDGLAGPGTDDWAELDPWFSEGAETYTAALRAAGPDAEATVWGFQGNTTFWVRRAVHDIVVHRADVALAVGGDYAVAPELAADAIDELLELFKGQQAGGMPPLAELRGTGETIGLQATDADAAWLITLGADGFTSGRAGGEAATVTVRGPLIDVLLTLYRRLPADGGRVKVLGDSALLDFWLARASLS</sequence>
<keyword evidence="3" id="KW-0670">Pyruvate</keyword>
<dbReference type="GO" id="GO:0016853">
    <property type="term" value="F:isomerase activity"/>
    <property type="evidence" value="ECO:0007669"/>
    <property type="project" value="UniProtKB-KW"/>
</dbReference>
<dbReference type="InterPro" id="IPR010872">
    <property type="entry name" value="MDMPI_C-term_domain"/>
</dbReference>
<comment type="caution">
    <text evidence="3">The sequence shown here is derived from an EMBL/GenBank/DDBJ whole genome shotgun (WGS) entry which is preliminary data.</text>
</comment>
<keyword evidence="4" id="KW-1185">Reference proteome</keyword>
<dbReference type="Pfam" id="PF07398">
    <property type="entry name" value="MDMPI_C"/>
    <property type="match status" value="1"/>
</dbReference>
<protein>
    <submittedName>
        <fullName evidence="3">Maleylpyruvate isomerase family mycothiol-dependent enzyme</fullName>
    </submittedName>
</protein>
<dbReference type="OrthoDB" id="3671213at2"/>
<name>A0A367F9F4_9ACTN</name>
<dbReference type="AlphaFoldDB" id="A0A367F9F4"/>
<gene>
    <name evidence="3" type="ORF">DQ384_27245</name>
</gene>
<dbReference type="SUPFAM" id="SSF109854">
    <property type="entry name" value="DinB/YfiT-like putative metalloenzymes"/>
    <property type="match status" value="1"/>
</dbReference>
<proteinExistence type="predicted"/>
<dbReference type="InterPro" id="IPR024344">
    <property type="entry name" value="MDMPI_metal-binding"/>
</dbReference>
<organism evidence="3 4">
    <name type="scientific">Sphaerisporangium album</name>
    <dbReference type="NCBI Taxonomy" id="509200"/>
    <lineage>
        <taxon>Bacteria</taxon>
        <taxon>Bacillati</taxon>
        <taxon>Actinomycetota</taxon>
        <taxon>Actinomycetes</taxon>
        <taxon>Streptosporangiales</taxon>
        <taxon>Streptosporangiaceae</taxon>
        <taxon>Sphaerisporangium</taxon>
    </lineage>
</organism>
<dbReference type="GO" id="GO:0005886">
    <property type="term" value="C:plasma membrane"/>
    <property type="evidence" value="ECO:0007669"/>
    <property type="project" value="TreeGrafter"/>
</dbReference>
<feature type="domain" description="MDMPI C-terminal" evidence="1">
    <location>
        <begin position="150"/>
        <end position="250"/>
    </location>
</feature>
<reference evidence="3 4" key="1">
    <citation type="submission" date="2018-06" db="EMBL/GenBank/DDBJ databases">
        <title>Sphaerisporangium craniellae sp. nov., isolated from a marine sponge in the South China Sea.</title>
        <authorList>
            <person name="Li L."/>
        </authorList>
    </citation>
    <scope>NUCLEOTIDE SEQUENCE [LARGE SCALE GENOMIC DNA]</scope>
    <source>
        <strain evidence="3 4">CCTCC AA 208026</strain>
    </source>
</reference>
<feature type="domain" description="Mycothiol-dependent maleylpyruvate isomerase metal-binding" evidence="2">
    <location>
        <begin position="20"/>
        <end position="138"/>
    </location>
</feature>
<dbReference type="Gene3D" id="1.20.120.450">
    <property type="entry name" value="dinb family like domain"/>
    <property type="match status" value="1"/>
</dbReference>
<dbReference type="InterPro" id="IPR017517">
    <property type="entry name" value="Maleyloyr_isom"/>
</dbReference>
<evidence type="ECO:0000313" key="4">
    <source>
        <dbReference type="Proteomes" id="UP000253094"/>
    </source>
</evidence>
<dbReference type="PANTHER" id="PTHR40758">
    <property type="entry name" value="CONSERVED PROTEIN"/>
    <property type="match status" value="1"/>
</dbReference>
<accession>A0A367F9F4</accession>
<dbReference type="Pfam" id="PF11716">
    <property type="entry name" value="MDMPI_N"/>
    <property type="match status" value="1"/>
</dbReference>
<dbReference type="Proteomes" id="UP000253094">
    <property type="component" value="Unassembled WGS sequence"/>
</dbReference>
<keyword evidence="3" id="KW-0413">Isomerase</keyword>
<dbReference type="InterPro" id="IPR034660">
    <property type="entry name" value="DinB/YfiT-like"/>
</dbReference>
<evidence type="ECO:0000259" key="2">
    <source>
        <dbReference type="Pfam" id="PF11716"/>
    </source>
</evidence>
<dbReference type="GO" id="GO:0046872">
    <property type="term" value="F:metal ion binding"/>
    <property type="evidence" value="ECO:0007669"/>
    <property type="project" value="InterPro"/>
</dbReference>
<evidence type="ECO:0000313" key="3">
    <source>
        <dbReference type="EMBL" id="RCG26984.1"/>
    </source>
</evidence>
<dbReference type="RefSeq" id="WP_114031752.1">
    <property type="nucleotide sequence ID" value="NZ_QOIL01000017.1"/>
</dbReference>
<evidence type="ECO:0000259" key="1">
    <source>
        <dbReference type="Pfam" id="PF07398"/>
    </source>
</evidence>
<dbReference type="NCBIfam" id="TIGR03083">
    <property type="entry name" value="maleylpyruvate isomerase family mycothiol-dependent enzyme"/>
    <property type="match status" value="1"/>
</dbReference>
<dbReference type="EMBL" id="QOIL01000017">
    <property type="protein sequence ID" value="RCG26984.1"/>
    <property type="molecule type" value="Genomic_DNA"/>
</dbReference>